<feature type="domain" description="Argonaute linker 1" evidence="1">
    <location>
        <begin position="55"/>
        <end position="95"/>
    </location>
</feature>
<name>A0A067QJT9_ZOONE</name>
<organism evidence="2 3">
    <name type="scientific">Zootermopsis nevadensis</name>
    <name type="common">Dampwood termite</name>
    <dbReference type="NCBI Taxonomy" id="136037"/>
    <lineage>
        <taxon>Eukaryota</taxon>
        <taxon>Metazoa</taxon>
        <taxon>Ecdysozoa</taxon>
        <taxon>Arthropoda</taxon>
        <taxon>Hexapoda</taxon>
        <taxon>Insecta</taxon>
        <taxon>Pterygota</taxon>
        <taxon>Neoptera</taxon>
        <taxon>Polyneoptera</taxon>
        <taxon>Dictyoptera</taxon>
        <taxon>Blattodea</taxon>
        <taxon>Blattoidea</taxon>
        <taxon>Termitoidae</taxon>
        <taxon>Termopsidae</taxon>
        <taxon>Zootermopsis</taxon>
    </lineage>
</organism>
<evidence type="ECO:0000259" key="1">
    <source>
        <dbReference type="Pfam" id="PF08699"/>
    </source>
</evidence>
<dbReference type="AlphaFoldDB" id="A0A067QJT9"/>
<proteinExistence type="predicted"/>
<protein>
    <recommendedName>
        <fullName evidence="1">Argonaute linker 1 domain-containing protein</fullName>
    </recommendedName>
</protein>
<evidence type="ECO:0000313" key="3">
    <source>
        <dbReference type="Proteomes" id="UP000027135"/>
    </source>
</evidence>
<gene>
    <name evidence="2" type="ORF">L798_01029</name>
</gene>
<reference evidence="2 3" key="1">
    <citation type="journal article" date="2014" name="Nat. Commun.">
        <title>Molecular traces of alternative social organization in a termite genome.</title>
        <authorList>
            <person name="Terrapon N."/>
            <person name="Li C."/>
            <person name="Robertson H.M."/>
            <person name="Ji L."/>
            <person name="Meng X."/>
            <person name="Booth W."/>
            <person name="Chen Z."/>
            <person name="Childers C.P."/>
            <person name="Glastad K.M."/>
            <person name="Gokhale K."/>
            <person name="Gowin J."/>
            <person name="Gronenberg W."/>
            <person name="Hermansen R.A."/>
            <person name="Hu H."/>
            <person name="Hunt B.G."/>
            <person name="Huylmans A.K."/>
            <person name="Khalil S.M."/>
            <person name="Mitchell R.D."/>
            <person name="Munoz-Torres M.C."/>
            <person name="Mustard J.A."/>
            <person name="Pan H."/>
            <person name="Reese J.T."/>
            <person name="Scharf M.E."/>
            <person name="Sun F."/>
            <person name="Vogel H."/>
            <person name="Xiao J."/>
            <person name="Yang W."/>
            <person name="Yang Z."/>
            <person name="Yang Z."/>
            <person name="Zhou J."/>
            <person name="Zhu J."/>
            <person name="Brent C.S."/>
            <person name="Elsik C.G."/>
            <person name="Goodisman M.A."/>
            <person name="Liberles D.A."/>
            <person name="Roe R.M."/>
            <person name="Vargo E.L."/>
            <person name="Vilcinskas A."/>
            <person name="Wang J."/>
            <person name="Bornberg-Bauer E."/>
            <person name="Korb J."/>
            <person name="Zhang G."/>
            <person name="Liebig J."/>
        </authorList>
    </citation>
    <scope>NUCLEOTIDE SEQUENCE [LARGE SCALE GENOMIC DNA]</scope>
    <source>
        <tissue evidence="2">Whole organism</tissue>
    </source>
</reference>
<dbReference type="Proteomes" id="UP000027135">
    <property type="component" value="Unassembled WGS sequence"/>
</dbReference>
<dbReference type="EMBL" id="KK853254">
    <property type="protein sequence ID" value="KDR09293.1"/>
    <property type="molecule type" value="Genomic_DNA"/>
</dbReference>
<dbReference type="Pfam" id="PF08699">
    <property type="entry name" value="ArgoL1"/>
    <property type="match status" value="1"/>
</dbReference>
<keyword evidence="3" id="KW-1185">Reference proteome</keyword>
<dbReference type="STRING" id="136037.A0A067QJT9"/>
<sequence>MKGDLVTLVPETADGFRATVRVLRSLGSSLAKPREAIHALNIVLRSQSALSFVQVGRCFFTPTEPIVELGKGLEMWRGSFQTVTLGWKPFANVDVVQKRLR</sequence>
<dbReference type="InParanoid" id="A0A067QJT9"/>
<evidence type="ECO:0000313" key="2">
    <source>
        <dbReference type="EMBL" id="KDR09293.1"/>
    </source>
</evidence>
<dbReference type="InterPro" id="IPR014811">
    <property type="entry name" value="ArgoL1"/>
</dbReference>
<accession>A0A067QJT9</accession>